<sequence>MSDVKLSSIKISEDAQNCLAQFNKLEIDKTKSDYLNGWQAVSKEGKRIEVHLDTLYVNFGEDFTNKIHHAIKNYAL</sequence>
<evidence type="ECO:0000313" key="2">
    <source>
        <dbReference type="Proteomes" id="UP000786185"/>
    </source>
</evidence>
<accession>A0AAW4BKL5</accession>
<dbReference type="AlphaFoldDB" id="A0AAW4BKL5"/>
<organism evidence="1 2">
    <name type="scientific">Vibrio anguillarum</name>
    <name type="common">Listonella anguillarum</name>
    <dbReference type="NCBI Taxonomy" id="55601"/>
    <lineage>
        <taxon>Bacteria</taxon>
        <taxon>Pseudomonadati</taxon>
        <taxon>Pseudomonadota</taxon>
        <taxon>Gammaproteobacteria</taxon>
        <taxon>Vibrionales</taxon>
        <taxon>Vibrionaceae</taxon>
        <taxon>Vibrio</taxon>
    </lineage>
</organism>
<dbReference type="EMBL" id="SCLC01001729">
    <property type="protein sequence ID" value="MBF4438135.1"/>
    <property type="molecule type" value="Genomic_DNA"/>
</dbReference>
<gene>
    <name evidence="1" type="ORF">ERJ77_27355</name>
</gene>
<comment type="caution">
    <text evidence="1">The sequence shown here is derived from an EMBL/GenBank/DDBJ whole genome shotgun (WGS) entry which is preliminary data.</text>
</comment>
<feature type="non-terminal residue" evidence="1">
    <location>
        <position position="76"/>
    </location>
</feature>
<name>A0AAW4BKL5_VIBAN</name>
<reference evidence="1" key="1">
    <citation type="journal article" date="2021" name="PeerJ">
        <title>Analysis of 44 Vibrio anguillarum genomes reveals high genetic diversity.</title>
        <authorList>
            <person name="Hansen M.J."/>
            <person name="Dalsgaard I."/>
        </authorList>
    </citation>
    <scope>NUCLEOTIDE SEQUENCE</scope>
    <source>
        <strain evidence="1">850617-1/1</strain>
    </source>
</reference>
<evidence type="ECO:0000313" key="1">
    <source>
        <dbReference type="EMBL" id="MBF4438135.1"/>
    </source>
</evidence>
<dbReference type="Proteomes" id="UP000786185">
    <property type="component" value="Unassembled WGS sequence"/>
</dbReference>
<proteinExistence type="predicted"/>
<protein>
    <submittedName>
        <fullName evidence="1">Uncharacterized protein</fullName>
    </submittedName>
</protein>